<dbReference type="InterPro" id="IPR008331">
    <property type="entry name" value="Ferritin_DPS_dom"/>
</dbReference>
<dbReference type="InterPro" id="IPR002177">
    <property type="entry name" value="DPS_DNA-bd"/>
</dbReference>
<keyword evidence="5" id="KW-1185">Reference proteome</keyword>
<dbReference type="RefSeq" id="WP_285932063.1">
    <property type="nucleotide sequence ID" value="NZ_JASTZU010000035.1"/>
</dbReference>
<proteinExistence type="inferred from homology"/>
<gene>
    <name evidence="4" type="ORF">QQS35_10645</name>
</gene>
<dbReference type="InterPro" id="IPR023188">
    <property type="entry name" value="DPS_DNA-bd_CS"/>
</dbReference>
<dbReference type="PANTHER" id="PTHR42932">
    <property type="entry name" value="GENERAL STRESS PROTEIN 20U"/>
    <property type="match status" value="1"/>
</dbReference>
<feature type="domain" description="Ferritin/DPS" evidence="3">
    <location>
        <begin position="5"/>
        <end position="143"/>
    </location>
</feature>
<evidence type="ECO:0000313" key="5">
    <source>
        <dbReference type="Proteomes" id="UP001235343"/>
    </source>
</evidence>
<evidence type="ECO:0000256" key="2">
    <source>
        <dbReference type="RuleBase" id="RU003875"/>
    </source>
</evidence>
<sequence>MTIKDYLNKQISDWNILYVKLQHYHWSVKGEQFFTLHAKFEELYNEAAGYIDEIAERVLALGGSPVASLREYLELASIQETPAIESSTEMVQEIVDDYTKMISVLKNGMELTESENDEITGDILLAIYSDLEKHVWMLTAYLGE</sequence>
<dbReference type="InterPro" id="IPR012347">
    <property type="entry name" value="Ferritin-like"/>
</dbReference>
<dbReference type="CDD" id="cd01043">
    <property type="entry name" value="DPS"/>
    <property type="match status" value="1"/>
</dbReference>
<dbReference type="PRINTS" id="PR01346">
    <property type="entry name" value="HELNAPAPROT"/>
</dbReference>
<dbReference type="Pfam" id="PF00210">
    <property type="entry name" value="Ferritin"/>
    <property type="match status" value="1"/>
</dbReference>
<accession>A0ABT7L4Y0</accession>
<dbReference type="PROSITE" id="PS00819">
    <property type="entry name" value="DPS_2"/>
    <property type="match status" value="1"/>
</dbReference>
<dbReference type="InterPro" id="IPR009078">
    <property type="entry name" value="Ferritin-like_SF"/>
</dbReference>
<dbReference type="Gene3D" id="1.20.1260.10">
    <property type="match status" value="1"/>
</dbReference>
<evidence type="ECO:0000256" key="1">
    <source>
        <dbReference type="ARBA" id="ARBA00009497"/>
    </source>
</evidence>
<evidence type="ECO:0000259" key="3">
    <source>
        <dbReference type="Pfam" id="PF00210"/>
    </source>
</evidence>
<dbReference type="PROSITE" id="PS00818">
    <property type="entry name" value="DPS_1"/>
    <property type="match status" value="1"/>
</dbReference>
<organism evidence="4 5">
    <name type="scientific">Aquibacillus rhizosphaerae</name>
    <dbReference type="NCBI Taxonomy" id="3051431"/>
    <lineage>
        <taxon>Bacteria</taxon>
        <taxon>Bacillati</taxon>
        <taxon>Bacillota</taxon>
        <taxon>Bacilli</taxon>
        <taxon>Bacillales</taxon>
        <taxon>Bacillaceae</taxon>
        <taxon>Aquibacillus</taxon>
    </lineage>
</organism>
<dbReference type="Proteomes" id="UP001235343">
    <property type="component" value="Unassembled WGS sequence"/>
</dbReference>
<dbReference type="EMBL" id="JASTZU010000035">
    <property type="protein sequence ID" value="MDL4840909.1"/>
    <property type="molecule type" value="Genomic_DNA"/>
</dbReference>
<evidence type="ECO:0000313" key="4">
    <source>
        <dbReference type="EMBL" id="MDL4840909.1"/>
    </source>
</evidence>
<comment type="caution">
    <text evidence="4">The sequence shown here is derived from an EMBL/GenBank/DDBJ whole genome shotgun (WGS) entry which is preliminary data.</text>
</comment>
<protein>
    <submittedName>
        <fullName evidence="4">Dps family protein</fullName>
    </submittedName>
</protein>
<comment type="similarity">
    <text evidence="1 2">Belongs to the Dps family.</text>
</comment>
<dbReference type="PANTHER" id="PTHR42932:SF1">
    <property type="entry name" value="GENERAL STRESS PROTEIN 20U"/>
    <property type="match status" value="1"/>
</dbReference>
<reference evidence="4 5" key="1">
    <citation type="submission" date="2023-06" db="EMBL/GenBank/DDBJ databases">
        <title>Aquibacillus rhizosphaerae LR5S19.</title>
        <authorList>
            <person name="Sun J.-Q."/>
        </authorList>
    </citation>
    <scope>NUCLEOTIDE SEQUENCE [LARGE SCALE GENOMIC DNA]</scope>
    <source>
        <strain evidence="4 5">LR5S19</strain>
    </source>
</reference>
<name>A0ABT7L4Y0_9BACI</name>
<dbReference type="PIRSF" id="PIRSF005900">
    <property type="entry name" value="Dps"/>
    <property type="match status" value="1"/>
</dbReference>
<dbReference type="SUPFAM" id="SSF47240">
    <property type="entry name" value="Ferritin-like"/>
    <property type="match status" value="1"/>
</dbReference>